<dbReference type="AlphaFoldDB" id="A0A811Y1P0"/>
<dbReference type="Proteomes" id="UP000645828">
    <property type="component" value="Unassembled WGS sequence"/>
</dbReference>
<evidence type="ECO:0000313" key="2">
    <source>
        <dbReference type="Proteomes" id="UP000645828"/>
    </source>
</evidence>
<keyword evidence="2" id="KW-1185">Reference proteome</keyword>
<accession>A0A811Y1P0</accession>
<proteinExistence type="predicted"/>
<gene>
    <name evidence="1" type="ORF">NYPRO_LOCUS4324</name>
</gene>
<dbReference type="EMBL" id="CAJHUB010000663">
    <property type="protein sequence ID" value="CAD7671529.1"/>
    <property type="molecule type" value="Genomic_DNA"/>
</dbReference>
<reference evidence="1" key="1">
    <citation type="submission" date="2020-12" db="EMBL/GenBank/DDBJ databases">
        <authorList>
            <consortium name="Molecular Ecology Group"/>
        </authorList>
    </citation>
    <scope>NUCLEOTIDE SEQUENCE</scope>
    <source>
        <strain evidence="1">TBG_1078</strain>
    </source>
</reference>
<organism evidence="1 2">
    <name type="scientific">Nyctereutes procyonoides</name>
    <name type="common">Raccoon dog</name>
    <name type="synonym">Canis procyonoides</name>
    <dbReference type="NCBI Taxonomy" id="34880"/>
    <lineage>
        <taxon>Eukaryota</taxon>
        <taxon>Metazoa</taxon>
        <taxon>Chordata</taxon>
        <taxon>Craniata</taxon>
        <taxon>Vertebrata</taxon>
        <taxon>Euteleostomi</taxon>
        <taxon>Mammalia</taxon>
        <taxon>Eutheria</taxon>
        <taxon>Laurasiatheria</taxon>
        <taxon>Carnivora</taxon>
        <taxon>Caniformia</taxon>
        <taxon>Canidae</taxon>
        <taxon>Nyctereutes</taxon>
    </lineage>
</organism>
<name>A0A811Y1P0_NYCPR</name>
<comment type="caution">
    <text evidence="1">The sequence shown here is derived from an EMBL/GenBank/DDBJ whole genome shotgun (WGS) entry which is preliminary data.</text>
</comment>
<evidence type="ECO:0000313" key="1">
    <source>
        <dbReference type="EMBL" id="CAD7671529.1"/>
    </source>
</evidence>
<protein>
    <submittedName>
        <fullName evidence="1">(raccoon dog) hypothetical protein</fullName>
    </submittedName>
</protein>
<sequence length="191" mass="21027">MSSSLLSREPASPSHSGCHSTCLCSAACTPNIESGITKLLLWELHSASQHQAAIALNCVSEHLCSLSIYFVHLLAKCVLNFHQGSYYRWHSSLNKCSLISGEPGWLCWLKGEVGFLQGAQCRTRSRISGLGPEVASTYQLGLWPVLSLKTMIPGASGWLKVEVVVIFLIWTVGAVGKEVFIFEQHYLLLFF</sequence>